<keyword evidence="1" id="KW-0677">Repeat</keyword>
<protein>
    <submittedName>
        <fullName evidence="3">ABC transporter, ATP-binding protein</fullName>
    </submittedName>
</protein>
<organism evidence="3">
    <name type="scientific">mine drainage metagenome</name>
    <dbReference type="NCBI Taxonomy" id="410659"/>
    <lineage>
        <taxon>unclassified sequences</taxon>
        <taxon>metagenomes</taxon>
        <taxon>ecological metagenomes</taxon>
    </lineage>
</organism>
<sequence>MAIKSFCRDLNQRIDQEDRIALLGSNGNGKSTFAKLIAGMITPLSGELYRSEKLDVAYFHQHQIEALHIKETAFQHLSPLMREARPEQVRARLGQFGFAQEKADVAVEKLSGGEKAR</sequence>
<dbReference type="Pfam" id="PF00005">
    <property type="entry name" value="ABC_tran"/>
    <property type="match status" value="1"/>
</dbReference>
<evidence type="ECO:0000259" key="2">
    <source>
        <dbReference type="Pfam" id="PF00005"/>
    </source>
</evidence>
<dbReference type="SUPFAM" id="SSF52540">
    <property type="entry name" value="P-loop containing nucleoside triphosphate hydrolases"/>
    <property type="match status" value="1"/>
</dbReference>
<dbReference type="Gene3D" id="3.40.50.300">
    <property type="entry name" value="P-loop containing nucleotide triphosphate hydrolases"/>
    <property type="match status" value="1"/>
</dbReference>
<name>T1BW58_9ZZZZ</name>
<gene>
    <name evidence="3" type="ORF">B1A_03079</name>
</gene>
<evidence type="ECO:0000256" key="1">
    <source>
        <dbReference type="ARBA" id="ARBA00022737"/>
    </source>
</evidence>
<reference evidence="3" key="1">
    <citation type="submission" date="2013-08" db="EMBL/GenBank/DDBJ databases">
        <authorList>
            <person name="Mendez C."/>
            <person name="Richter M."/>
            <person name="Ferrer M."/>
            <person name="Sanchez J."/>
        </authorList>
    </citation>
    <scope>NUCLEOTIDE SEQUENCE</scope>
</reference>
<evidence type="ECO:0000313" key="3">
    <source>
        <dbReference type="EMBL" id="EQD77181.1"/>
    </source>
</evidence>
<dbReference type="AlphaFoldDB" id="T1BW58"/>
<dbReference type="EMBL" id="AUZX01002262">
    <property type="protein sequence ID" value="EQD77181.1"/>
    <property type="molecule type" value="Genomic_DNA"/>
</dbReference>
<dbReference type="InterPro" id="IPR003439">
    <property type="entry name" value="ABC_transporter-like_ATP-bd"/>
</dbReference>
<dbReference type="PANTHER" id="PTHR19211">
    <property type="entry name" value="ATP-BINDING TRANSPORT PROTEIN-RELATED"/>
    <property type="match status" value="1"/>
</dbReference>
<proteinExistence type="predicted"/>
<dbReference type="PANTHER" id="PTHR19211:SF14">
    <property type="entry name" value="ATP-BINDING CASSETTE SUB-FAMILY F MEMBER 1"/>
    <property type="match status" value="1"/>
</dbReference>
<keyword evidence="3" id="KW-0547">Nucleotide-binding</keyword>
<reference evidence="3" key="2">
    <citation type="journal article" date="2014" name="ISME J.">
        <title>Microbial stratification in low pH oxic and suboxic macroscopic growths along an acid mine drainage.</title>
        <authorList>
            <person name="Mendez-Garcia C."/>
            <person name="Mesa V."/>
            <person name="Sprenger R.R."/>
            <person name="Richter M."/>
            <person name="Diez M.S."/>
            <person name="Solano J."/>
            <person name="Bargiela R."/>
            <person name="Golyshina O.V."/>
            <person name="Manteca A."/>
            <person name="Ramos J.L."/>
            <person name="Gallego J.R."/>
            <person name="Llorente I."/>
            <person name="Martins Dos Santos V.A."/>
            <person name="Jensen O.N."/>
            <person name="Pelaez A.I."/>
            <person name="Sanchez J."/>
            <person name="Ferrer M."/>
        </authorList>
    </citation>
    <scope>NUCLEOTIDE SEQUENCE</scope>
</reference>
<keyword evidence="3" id="KW-0067">ATP-binding</keyword>
<dbReference type="GO" id="GO:0016887">
    <property type="term" value="F:ATP hydrolysis activity"/>
    <property type="evidence" value="ECO:0007669"/>
    <property type="project" value="InterPro"/>
</dbReference>
<feature type="non-terminal residue" evidence="3">
    <location>
        <position position="117"/>
    </location>
</feature>
<dbReference type="InterPro" id="IPR050611">
    <property type="entry name" value="ABCF"/>
</dbReference>
<dbReference type="InterPro" id="IPR027417">
    <property type="entry name" value="P-loop_NTPase"/>
</dbReference>
<accession>T1BW58</accession>
<dbReference type="GO" id="GO:0005524">
    <property type="term" value="F:ATP binding"/>
    <property type="evidence" value="ECO:0007669"/>
    <property type="project" value="UniProtKB-KW"/>
</dbReference>
<comment type="caution">
    <text evidence="3">The sequence shown here is derived from an EMBL/GenBank/DDBJ whole genome shotgun (WGS) entry which is preliminary data.</text>
</comment>
<feature type="domain" description="ABC transporter" evidence="2">
    <location>
        <begin position="8"/>
        <end position="117"/>
    </location>
</feature>